<dbReference type="PANTHER" id="PTHR35834:SF2">
    <property type="entry name" value="ATAXIN-10 DOMAIN-CONTAINING PROTEIN"/>
    <property type="match status" value="1"/>
</dbReference>
<sequence>MGDCEENKEFLGALEVLRRASEDMETNPLAFVDEFSAAPSHFVKALLALQSDASDLLSNDPRLATLSHLLFRLKSFASSCSPSSLRRHSYRREISRLAASIGSEINSWIHRESLNRLVSSLRSAPFPMTRKLSAASSPSSPSSPAASTAGYRMPSSSPARCRRWNPPWQIRQHPTASATAARLWCLLWCDSTRTSSLERSWWVRRWGASLPWAQLLLSTPSPA</sequence>
<accession>A0A835P9R6</accession>
<dbReference type="EMBL" id="JADCNM010000166">
    <property type="protein sequence ID" value="KAG0449645.1"/>
    <property type="molecule type" value="Genomic_DNA"/>
</dbReference>
<dbReference type="AlphaFoldDB" id="A0A835P9R6"/>
<feature type="compositionally biased region" description="Low complexity" evidence="1">
    <location>
        <begin position="133"/>
        <end position="147"/>
    </location>
</feature>
<dbReference type="Proteomes" id="UP000639772">
    <property type="component" value="Unassembled WGS sequence"/>
</dbReference>
<dbReference type="PANTHER" id="PTHR35834">
    <property type="entry name" value="ARMADILLO-TYPE FOLD PROTEIN-RELATED"/>
    <property type="match status" value="1"/>
</dbReference>
<gene>
    <name evidence="2" type="ORF">HPP92_027188</name>
</gene>
<evidence type="ECO:0000313" key="2">
    <source>
        <dbReference type="EMBL" id="KAG0449645.1"/>
    </source>
</evidence>
<comment type="caution">
    <text evidence="2">The sequence shown here is derived from an EMBL/GenBank/DDBJ whole genome shotgun (WGS) entry which is preliminary data.</text>
</comment>
<protein>
    <submittedName>
        <fullName evidence="2">Uncharacterized protein</fullName>
    </submittedName>
</protein>
<name>A0A835P9R6_VANPL</name>
<organism evidence="2 3">
    <name type="scientific">Vanilla planifolia</name>
    <name type="common">Vanilla</name>
    <dbReference type="NCBI Taxonomy" id="51239"/>
    <lineage>
        <taxon>Eukaryota</taxon>
        <taxon>Viridiplantae</taxon>
        <taxon>Streptophyta</taxon>
        <taxon>Embryophyta</taxon>
        <taxon>Tracheophyta</taxon>
        <taxon>Spermatophyta</taxon>
        <taxon>Magnoliopsida</taxon>
        <taxon>Liliopsida</taxon>
        <taxon>Asparagales</taxon>
        <taxon>Orchidaceae</taxon>
        <taxon>Vanilloideae</taxon>
        <taxon>Vanilleae</taxon>
        <taxon>Vanilla</taxon>
    </lineage>
</organism>
<evidence type="ECO:0000256" key="1">
    <source>
        <dbReference type="SAM" id="MobiDB-lite"/>
    </source>
</evidence>
<feature type="region of interest" description="Disordered" evidence="1">
    <location>
        <begin position="131"/>
        <end position="162"/>
    </location>
</feature>
<evidence type="ECO:0000313" key="3">
    <source>
        <dbReference type="Proteomes" id="UP000639772"/>
    </source>
</evidence>
<proteinExistence type="predicted"/>
<reference evidence="2 3" key="1">
    <citation type="journal article" date="2020" name="Nat. Food">
        <title>A phased Vanilla planifolia genome enables genetic improvement of flavour and production.</title>
        <authorList>
            <person name="Hasing T."/>
            <person name="Tang H."/>
            <person name="Brym M."/>
            <person name="Khazi F."/>
            <person name="Huang T."/>
            <person name="Chambers A.H."/>
        </authorList>
    </citation>
    <scope>NUCLEOTIDE SEQUENCE [LARGE SCALE GENOMIC DNA]</scope>
    <source>
        <tissue evidence="2">Leaf</tissue>
    </source>
</reference>